<dbReference type="EMBL" id="VOOR01000015">
    <property type="protein sequence ID" value="TXB63495.1"/>
    <property type="molecule type" value="Genomic_DNA"/>
</dbReference>
<organism evidence="3 4">
    <name type="scientific">Phaeodactylibacter luteus</name>
    <dbReference type="NCBI Taxonomy" id="1564516"/>
    <lineage>
        <taxon>Bacteria</taxon>
        <taxon>Pseudomonadati</taxon>
        <taxon>Bacteroidota</taxon>
        <taxon>Saprospiria</taxon>
        <taxon>Saprospirales</taxon>
        <taxon>Haliscomenobacteraceae</taxon>
        <taxon>Phaeodactylibacter</taxon>
    </lineage>
</organism>
<keyword evidence="1" id="KW-0472">Membrane</keyword>
<feature type="transmembrane region" description="Helical" evidence="1">
    <location>
        <begin position="41"/>
        <end position="68"/>
    </location>
</feature>
<evidence type="ECO:0000256" key="1">
    <source>
        <dbReference type="SAM" id="Phobius"/>
    </source>
</evidence>
<protein>
    <submittedName>
        <fullName evidence="3">T9SS type A sorting domain-containing protein</fullName>
    </submittedName>
</protein>
<gene>
    <name evidence="3" type="ORF">FRY97_09050</name>
</gene>
<evidence type="ECO:0000313" key="3">
    <source>
        <dbReference type="EMBL" id="TXB63495.1"/>
    </source>
</evidence>
<accession>A0A5C6RNK9</accession>
<keyword evidence="1" id="KW-1133">Transmembrane helix</keyword>
<sequence>MGRCRYAAGLAIRSALAGLPPLRSARPMPGYKPEKHKRLRHFGLCPCFVGCPTLLYFLLAFTVSLHYIEEKTPTAMKWPLFCTALLSATITANAQVEWALDELFPDSLKTFVVSQRGEHLLNFTFKFRPDPQPDGSREHKLVVSSEEEPEAFFIALQEIYESGATLDISDIIELPDSTIVIPQIEGWVDEWGFGIIERLFRRYNTSWEQEGLACGHHFSHDFNSGPTGDAFPTGEVALFSPGSAHFSFDNAHGGKYSMESCQPLWESFFEFQVQDQTITSDGRLIYTGPTGLYTISEQGAPTDHFPQWHFSRIEPNPYNGIIGYRHDSLFALSPDFEILQAADFTADSILDFSTGYGKVAVLTQSQQAYIFNDSLQLQGSFPLNEDSEFWRVDVGAEYLGLAGLETFGSDMPTGGTEAFFSTSYTFEGEDFGLDRDLGVVGYQLGAVLYTQGDPAFPGLSRTYFDSVVVQVQNFGDEAVSRFKIRSGNRPARFAYDVEGQDLLPGNTLQVTLSNFWIHTGGNAGDLEPVCFWTSHPDDKTDANSGNDGTCADFVVSTPIASEAMELNIFPNPAQDELFIDWSGSGTVGAATCRIIHPTGQIMEQFALPAQGDNPLHVNISPYPAGVYIVSFQTAEGESAAKRFIIAR</sequence>
<evidence type="ECO:0000313" key="4">
    <source>
        <dbReference type="Proteomes" id="UP000321580"/>
    </source>
</evidence>
<proteinExistence type="predicted"/>
<dbReference type="NCBIfam" id="TIGR04183">
    <property type="entry name" value="Por_Secre_tail"/>
    <property type="match status" value="1"/>
</dbReference>
<dbReference type="InterPro" id="IPR026444">
    <property type="entry name" value="Secre_tail"/>
</dbReference>
<comment type="caution">
    <text evidence="3">The sequence shown here is derived from an EMBL/GenBank/DDBJ whole genome shotgun (WGS) entry which is preliminary data.</text>
</comment>
<keyword evidence="4" id="KW-1185">Reference proteome</keyword>
<dbReference type="Pfam" id="PF18962">
    <property type="entry name" value="Por_Secre_tail"/>
    <property type="match status" value="1"/>
</dbReference>
<dbReference type="OrthoDB" id="9806701at2"/>
<keyword evidence="1" id="KW-0812">Transmembrane</keyword>
<dbReference type="AlphaFoldDB" id="A0A5C6RNK9"/>
<name>A0A5C6RNK9_9BACT</name>
<dbReference type="Proteomes" id="UP000321580">
    <property type="component" value="Unassembled WGS sequence"/>
</dbReference>
<reference evidence="3 4" key="1">
    <citation type="submission" date="2019-08" db="EMBL/GenBank/DDBJ databases">
        <title>Genome of Phaeodactylibacter luteus.</title>
        <authorList>
            <person name="Bowman J.P."/>
        </authorList>
    </citation>
    <scope>NUCLEOTIDE SEQUENCE [LARGE SCALE GENOMIC DNA]</scope>
    <source>
        <strain evidence="3 4">KCTC 42180</strain>
    </source>
</reference>
<feature type="domain" description="Secretion system C-terminal sorting" evidence="2">
    <location>
        <begin position="568"/>
        <end position="645"/>
    </location>
</feature>
<evidence type="ECO:0000259" key="2">
    <source>
        <dbReference type="Pfam" id="PF18962"/>
    </source>
</evidence>